<accession>A0A2H3NSV9</accession>
<keyword evidence="5" id="KW-1185">Reference proteome</keyword>
<reference evidence="4 5" key="1">
    <citation type="submission" date="2017-10" db="EMBL/GenBank/DDBJ databases">
        <title>Draft genome of Longimonas halophila.</title>
        <authorList>
            <person name="Goh K.M."/>
            <person name="Shamsir M.S."/>
            <person name="Lim S.W."/>
        </authorList>
    </citation>
    <scope>NUCLEOTIDE SEQUENCE [LARGE SCALE GENOMIC DNA]</scope>
    <source>
        <strain evidence="4 5">KCTC 42399</strain>
    </source>
</reference>
<dbReference type="InterPro" id="IPR046342">
    <property type="entry name" value="CBS_dom_sf"/>
</dbReference>
<sequence length="149" mass="16356">MDTLPVSQLLNHKGHEVVTTTPTATVRDAIRTMVDHNVGSILVMDDNAIAGIFTERDYLRRIVLQGRTSDTTQVREVMTADLVTVPPSCTVGECMELMTEHKCRHLPVVKSDGSLRGLVSIGDCVKYMSEQAKSEVESLRSYISGGYTA</sequence>
<dbReference type="SUPFAM" id="SSF54631">
    <property type="entry name" value="CBS-domain pair"/>
    <property type="match status" value="1"/>
</dbReference>
<evidence type="ECO:0000313" key="5">
    <source>
        <dbReference type="Proteomes" id="UP000221024"/>
    </source>
</evidence>
<dbReference type="InterPro" id="IPR051257">
    <property type="entry name" value="Diverse_CBS-Domain"/>
</dbReference>
<gene>
    <name evidence="4" type="ORF">CRI93_09135</name>
</gene>
<protein>
    <recommendedName>
        <fullName evidence="3">CBS domain-containing protein</fullName>
    </recommendedName>
</protein>
<dbReference type="PANTHER" id="PTHR43080:SF2">
    <property type="entry name" value="CBS DOMAIN-CONTAINING PROTEIN"/>
    <property type="match status" value="1"/>
</dbReference>
<evidence type="ECO:0000256" key="1">
    <source>
        <dbReference type="ARBA" id="ARBA00023122"/>
    </source>
</evidence>
<dbReference type="RefSeq" id="WP_098062317.1">
    <property type="nucleotide sequence ID" value="NZ_PDEP01000007.1"/>
</dbReference>
<proteinExistence type="predicted"/>
<dbReference type="SMART" id="SM00116">
    <property type="entry name" value="CBS"/>
    <property type="match status" value="2"/>
</dbReference>
<comment type="caution">
    <text evidence="4">The sequence shown here is derived from an EMBL/GenBank/DDBJ whole genome shotgun (WGS) entry which is preliminary data.</text>
</comment>
<dbReference type="PROSITE" id="PS51371">
    <property type="entry name" value="CBS"/>
    <property type="match status" value="2"/>
</dbReference>
<dbReference type="Gene3D" id="3.10.580.10">
    <property type="entry name" value="CBS-domain"/>
    <property type="match status" value="1"/>
</dbReference>
<name>A0A2H3NSV9_9BACT</name>
<dbReference type="EMBL" id="PDEP01000007">
    <property type="protein sequence ID" value="PEN06791.1"/>
    <property type="molecule type" value="Genomic_DNA"/>
</dbReference>
<dbReference type="OrthoDB" id="9802114at2"/>
<feature type="domain" description="CBS" evidence="3">
    <location>
        <begin position="78"/>
        <end position="134"/>
    </location>
</feature>
<dbReference type="CDD" id="cd04623">
    <property type="entry name" value="CBS_pair_bac_euk"/>
    <property type="match status" value="1"/>
</dbReference>
<dbReference type="Pfam" id="PF00571">
    <property type="entry name" value="CBS"/>
    <property type="match status" value="2"/>
</dbReference>
<organism evidence="4 5">
    <name type="scientific">Longimonas halophila</name>
    <dbReference type="NCBI Taxonomy" id="1469170"/>
    <lineage>
        <taxon>Bacteria</taxon>
        <taxon>Pseudomonadati</taxon>
        <taxon>Rhodothermota</taxon>
        <taxon>Rhodothermia</taxon>
        <taxon>Rhodothermales</taxon>
        <taxon>Salisaetaceae</taxon>
        <taxon>Longimonas</taxon>
    </lineage>
</organism>
<dbReference type="PANTHER" id="PTHR43080">
    <property type="entry name" value="CBS DOMAIN-CONTAINING PROTEIN CBSX3, MITOCHONDRIAL"/>
    <property type="match status" value="1"/>
</dbReference>
<keyword evidence="1 2" id="KW-0129">CBS domain</keyword>
<evidence type="ECO:0000256" key="2">
    <source>
        <dbReference type="PROSITE-ProRule" id="PRU00703"/>
    </source>
</evidence>
<dbReference type="InterPro" id="IPR044725">
    <property type="entry name" value="CBSX3_CBS_dom"/>
</dbReference>
<dbReference type="InterPro" id="IPR000644">
    <property type="entry name" value="CBS_dom"/>
</dbReference>
<evidence type="ECO:0000259" key="3">
    <source>
        <dbReference type="PROSITE" id="PS51371"/>
    </source>
</evidence>
<feature type="domain" description="CBS" evidence="3">
    <location>
        <begin position="10"/>
        <end position="69"/>
    </location>
</feature>
<evidence type="ECO:0000313" key="4">
    <source>
        <dbReference type="EMBL" id="PEN06791.1"/>
    </source>
</evidence>
<dbReference type="Proteomes" id="UP000221024">
    <property type="component" value="Unassembled WGS sequence"/>
</dbReference>
<dbReference type="AlphaFoldDB" id="A0A2H3NSV9"/>